<dbReference type="EnsemblMetazoa" id="GPPI020706-RA">
    <property type="protein sequence ID" value="GPPI020706-PA"/>
    <property type="gene ID" value="GPPI020706"/>
</dbReference>
<dbReference type="Proteomes" id="UP000092460">
    <property type="component" value="Unassembled WGS sequence"/>
</dbReference>
<keyword evidence="2" id="KW-1185">Reference proteome</keyword>
<proteinExistence type="predicted"/>
<organism evidence="1 2">
    <name type="scientific">Glossina palpalis gambiensis</name>
    <dbReference type="NCBI Taxonomy" id="67801"/>
    <lineage>
        <taxon>Eukaryota</taxon>
        <taxon>Metazoa</taxon>
        <taxon>Ecdysozoa</taxon>
        <taxon>Arthropoda</taxon>
        <taxon>Hexapoda</taxon>
        <taxon>Insecta</taxon>
        <taxon>Pterygota</taxon>
        <taxon>Neoptera</taxon>
        <taxon>Endopterygota</taxon>
        <taxon>Diptera</taxon>
        <taxon>Brachycera</taxon>
        <taxon>Muscomorpha</taxon>
        <taxon>Hippoboscoidea</taxon>
        <taxon>Glossinidae</taxon>
        <taxon>Glossina</taxon>
    </lineage>
</organism>
<evidence type="ECO:0000313" key="1">
    <source>
        <dbReference type="EnsemblMetazoa" id="GPPI020706-PA"/>
    </source>
</evidence>
<evidence type="ECO:0000313" key="2">
    <source>
        <dbReference type="Proteomes" id="UP000092460"/>
    </source>
</evidence>
<dbReference type="EMBL" id="JXJN01009217">
    <property type="status" value="NOT_ANNOTATED_CDS"/>
    <property type="molecule type" value="Genomic_DNA"/>
</dbReference>
<reference evidence="2" key="1">
    <citation type="submission" date="2015-01" db="EMBL/GenBank/DDBJ databases">
        <authorList>
            <person name="Aksoy S."/>
            <person name="Warren W."/>
            <person name="Wilson R.K."/>
        </authorList>
    </citation>
    <scope>NUCLEOTIDE SEQUENCE [LARGE SCALE GENOMIC DNA]</scope>
    <source>
        <strain evidence="2">IAEA</strain>
    </source>
</reference>
<sequence length="74" mass="7933">MNIILLTKISTAYGAVIEPTCAHVEQVPKAELRISVGNNSAAYRVTTEYVALIPKRPNIANATTQVVLPGIKLS</sequence>
<dbReference type="AlphaFoldDB" id="A0A1B0B6T9"/>
<name>A0A1B0B6T9_9MUSC</name>
<dbReference type="VEuPathDB" id="VectorBase:GPPI020706"/>
<protein>
    <submittedName>
        <fullName evidence="1">Uncharacterized protein</fullName>
    </submittedName>
</protein>
<accession>A0A1B0B6T9</accession>
<reference evidence="1" key="2">
    <citation type="submission" date="2020-05" db="UniProtKB">
        <authorList>
            <consortium name="EnsemblMetazoa"/>
        </authorList>
    </citation>
    <scope>IDENTIFICATION</scope>
    <source>
        <strain evidence="1">IAEA</strain>
    </source>
</reference>